<dbReference type="Gene3D" id="3.40.50.720">
    <property type="entry name" value="NAD(P)-binding Rossmann-like Domain"/>
    <property type="match status" value="1"/>
</dbReference>
<dbReference type="OrthoDB" id="419598at2759"/>
<dbReference type="InterPro" id="IPR016040">
    <property type="entry name" value="NAD(P)-bd_dom"/>
</dbReference>
<keyword evidence="1" id="KW-0732">Signal</keyword>
<dbReference type="SUPFAM" id="SSF51735">
    <property type="entry name" value="NAD(P)-binding Rossmann-fold domains"/>
    <property type="match status" value="1"/>
</dbReference>
<protein>
    <recommendedName>
        <fullName evidence="2">NAD(P)-binding domain-containing protein</fullName>
    </recommendedName>
</protein>
<evidence type="ECO:0000313" key="3">
    <source>
        <dbReference type="EMBL" id="GMI43371.1"/>
    </source>
</evidence>
<dbReference type="EMBL" id="BRYA01000192">
    <property type="protein sequence ID" value="GMI43371.1"/>
    <property type="molecule type" value="Genomic_DNA"/>
</dbReference>
<feature type="chain" id="PRO_5040961842" description="NAD(P)-binding domain-containing protein" evidence="1">
    <location>
        <begin position="23"/>
        <end position="317"/>
    </location>
</feature>
<keyword evidence="4" id="KW-1185">Reference proteome</keyword>
<proteinExistence type="predicted"/>
<feature type="domain" description="NAD(P)-binding" evidence="2">
    <location>
        <begin position="58"/>
        <end position="283"/>
    </location>
</feature>
<dbReference type="AlphaFoldDB" id="A0A9W7GEM2"/>
<dbReference type="PANTHER" id="PTHR15020:SF50">
    <property type="entry name" value="UPF0659 PROTEIN YMR090W"/>
    <property type="match status" value="1"/>
</dbReference>
<comment type="caution">
    <text evidence="3">The sequence shown here is derived from an EMBL/GenBank/DDBJ whole genome shotgun (WGS) entry which is preliminary data.</text>
</comment>
<evidence type="ECO:0000259" key="2">
    <source>
        <dbReference type="Pfam" id="PF13460"/>
    </source>
</evidence>
<dbReference type="InterPro" id="IPR036291">
    <property type="entry name" value="NAD(P)-bd_dom_sf"/>
</dbReference>
<dbReference type="Proteomes" id="UP001165065">
    <property type="component" value="Unassembled WGS sequence"/>
</dbReference>
<gene>
    <name evidence="3" type="ORF">TrCOL_g9669</name>
</gene>
<name>A0A9W7GEM2_9STRA</name>
<dbReference type="PANTHER" id="PTHR15020">
    <property type="entry name" value="FLAVIN REDUCTASE-RELATED"/>
    <property type="match status" value="1"/>
</dbReference>
<reference evidence="4" key="1">
    <citation type="journal article" date="2023" name="Commun. Biol.">
        <title>Genome analysis of Parmales, the sister group of diatoms, reveals the evolutionary specialization of diatoms from phago-mixotrophs to photoautotrophs.</title>
        <authorList>
            <person name="Ban H."/>
            <person name="Sato S."/>
            <person name="Yoshikawa S."/>
            <person name="Yamada K."/>
            <person name="Nakamura Y."/>
            <person name="Ichinomiya M."/>
            <person name="Sato N."/>
            <person name="Blanc-Mathieu R."/>
            <person name="Endo H."/>
            <person name="Kuwata A."/>
            <person name="Ogata H."/>
        </authorList>
    </citation>
    <scope>NUCLEOTIDE SEQUENCE [LARGE SCALE GENOMIC DNA]</scope>
</reference>
<accession>A0A9W7GEM2</accession>
<feature type="signal peptide" evidence="1">
    <location>
        <begin position="1"/>
        <end position="22"/>
    </location>
</feature>
<dbReference type="Pfam" id="PF13460">
    <property type="entry name" value="NAD_binding_10"/>
    <property type="match status" value="1"/>
</dbReference>
<sequence length="317" mass="34104">MFSCRIALVIAFFVAAAIPCSPFSPSASPRNKLKRVSSSSSLFSAKFLNPGDSIAVFGASGGVGQLICGKLANAGFKVVACTRDTAKTQESFRGKGGDISFAKIDLISANEREISDVITACQGVVIATGTTAFPTTKWRGGNTPIQIDLEATKKILSAIHRINRELDESDEGRVKKVLLLTSIGTQRREQFPFLVLNLFKVLDCKRAAEEALVEASENDKFTHVIVRPGRLIGGPWTNYDLARLFKIENQGGEGVEMEVGDGLVGDASRDRVAQVCFAALASPVCSNVDFSVVDDDKRRMDEDEMGASFGKMVGLEV</sequence>
<evidence type="ECO:0000256" key="1">
    <source>
        <dbReference type="SAM" id="SignalP"/>
    </source>
</evidence>
<organism evidence="3 4">
    <name type="scientific">Triparma columacea</name>
    <dbReference type="NCBI Taxonomy" id="722753"/>
    <lineage>
        <taxon>Eukaryota</taxon>
        <taxon>Sar</taxon>
        <taxon>Stramenopiles</taxon>
        <taxon>Ochrophyta</taxon>
        <taxon>Bolidophyceae</taxon>
        <taxon>Parmales</taxon>
        <taxon>Triparmaceae</taxon>
        <taxon>Triparma</taxon>
    </lineage>
</organism>
<evidence type="ECO:0000313" key="4">
    <source>
        <dbReference type="Proteomes" id="UP001165065"/>
    </source>
</evidence>